<sequence>MMDSTLKVLSQTAGVRVAWPIVAILVRIAQLAALPTLRIPKLGAVEVLRDANLPLAVTLVLFESGLATLALLSPK</sequence>
<reference evidence="2 3" key="1">
    <citation type="journal article" date="2021" name="BMC Genomics">
        <title>Datura genome reveals duplications of psychoactive alkaloid biosynthetic genes and high mutation rate following tissue culture.</title>
        <authorList>
            <person name="Rajewski A."/>
            <person name="Carter-House D."/>
            <person name="Stajich J."/>
            <person name="Litt A."/>
        </authorList>
    </citation>
    <scope>NUCLEOTIDE SEQUENCE [LARGE SCALE GENOMIC DNA]</scope>
    <source>
        <strain evidence="2">AR-01</strain>
    </source>
</reference>
<keyword evidence="3" id="KW-1185">Reference proteome</keyword>
<comment type="caution">
    <text evidence="2">The sequence shown here is derived from an EMBL/GenBank/DDBJ whole genome shotgun (WGS) entry which is preliminary data.</text>
</comment>
<proteinExistence type="predicted"/>
<keyword evidence="1" id="KW-1133">Transmembrane helix</keyword>
<organism evidence="2 3">
    <name type="scientific">Datura stramonium</name>
    <name type="common">Jimsonweed</name>
    <name type="synonym">Common thornapple</name>
    <dbReference type="NCBI Taxonomy" id="4076"/>
    <lineage>
        <taxon>Eukaryota</taxon>
        <taxon>Viridiplantae</taxon>
        <taxon>Streptophyta</taxon>
        <taxon>Embryophyta</taxon>
        <taxon>Tracheophyta</taxon>
        <taxon>Spermatophyta</taxon>
        <taxon>Magnoliopsida</taxon>
        <taxon>eudicotyledons</taxon>
        <taxon>Gunneridae</taxon>
        <taxon>Pentapetalae</taxon>
        <taxon>asterids</taxon>
        <taxon>lamiids</taxon>
        <taxon>Solanales</taxon>
        <taxon>Solanaceae</taxon>
        <taxon>Solanoideae</taxon>
        <taxon>Datureae</taxon>
        <taxon>Datura</taxon>
    </lineage>
</organism>
<dbReference type="Proteomes" id="UP000823775">
    <property type="component" value="Unassembled WGS sequence"/>
</dbReference>
<keyword evidence="1" id="KW-0472">Membrane</keyword>
<evidence type="ECO:0000313" key="2">
    <source>
        <dbReference type="EMBL" id="MCD9637560.1"/>
    </source>
</evidence>
<dbReference type="EMBL" id="JACEIK010002511">
    <property type="protein sequence ID" value="MCD9637560.1"/>
    <property type="molecule type" value="Genomic_DNA"/>
</dbReference>
<feature type="transmembrane region" description="Helical" evidence="1">
    <location>
        <begin position="53"/>
        <end position="72"/>
    </location>
</feature>
<accession>A0ABS8UUP2</accession>
<gene>
    <name evidence="2" type="ORF">HAX54_020927</name>
</gene>
<name>A0ABS8UUP2_DATST</name>
<evidence type="ECO:0000313" key="3">
    <source>
        <dbReference type="Proteomes" id="UP000823775"/>
    </source>
</evidence>
<protein>
    <submittedName>
        <fullName evidence="2">Uncharacterized protein</fullName>
    </submittedName>
</protein>
<evidence type="ECO:0000256" key="1">
    <source>
        <dbReference type="SAM" id="Phobius"/>
    </source>
</evidence>
<keyword evidence="1" id="KW-0812">Transmembrane</keyword>
<feature type="transmembrane region" description="Helical" evidence="1">
    <location>
        <begin position="12"/>
        <end position="33"/>
    </location>
</feature>